<feature type="domain" description="C2H2-type" evidence="8">
    <location>
        <begin position="1257"/>
        <end position="1285"/>
    </location>
</feature>
<dbReference type="PROSITE" id="PS50157">
    <property type="entry name" value="ZINC_FINGER_C2H2_2"/>
    <property type="match status" value="20"/>
</dbReference>
<feature type="compositionally biased region" description="Acidic residues" evidence="7">
    <location>
        <begin position="1743"/>
        <end position="1779"/>
    </location>
</feature>
<feature type="region of interest" description="Disordered" evidence="7">
    <location>
        <begin position="1529"/>
        <end position="1674"/>
    </location>
</feature>
<dbReference type="RefSeq" id="XP_048261911.1">
    <property type="nucleotide sequence ID" value="XM_048405954.1"/>
</dbReference>
<feature type="compositionally biased region" description="Basic and acidic residues" evidence="7">
    <location>
        <begin position="1536"/>
        <end position="1550"/>
    </location>
</feature>
<dbReference type="GO" id="GO:0008270">
    <property type="term" value="F:zinc ion binding"/>
    <property type="evidence" value="ECO:0007669"/>
    <property type="project" value="UniProtKB-UniRule"/>
</dbReference>
<dbReference type="SUPFAM" id="SSF57667">
    <property type="entry name" value="beta-beta-alpha zinc fingers"/>
    <property type="match status" value="10"/>
</dbReference>
<evidence type="ECO:0000256" key="7">
    <source>
        <dbReference type="SAM" id="MobiDB-lite"/>
    </source>
</evidence>
<feature type="domain" description="C2H2-type" evidence="8">
    <location>
        <begin position="598"/>
        <end position="626"/>
    </location>
</feature>
<evidence type="ECO:0000256" key="1">
    <source>
        <dbReference type="ARBA" id="ARBA00022723"/>
    </source>
</evidence>
<dbReference type="PROSITE" id="PS51915">
    <property type="entry name" value="ZAD"/>
    <property type="match status" value="1"/>
</dbReference>
<keyword evidence="4 6" id="KW-0862">Zinc</keyword>
<dbReference type="InterPro" id="IPR036236">
    <property type="entry name" value="Znf_C2H2_sf"/>
</dbReference>
<evidence type="ECO:0000313" key="10">
    <source>
        <dbReference type="Proteomes" id="UP000835206"/>
    </source>
</evidence>
<name>A0A9C6SJR8_BOMTE</name>
<feature type="region of interest" description="Disordered" evidence="7">
    <location>
        <begin position="1696"/>
        <end position="1845"/>
    </location>
</feature>
<evidence type="ECO:0000313" key="11">
    <source>
        <dbReference type="RefSeq" id="XP_048261911.1"/>
    </source>
</evidence>
<dbReference type="GO" id="GO:0000977">
    <property type="term" value="F:RNA polymerase II transcription regulatory region sequence-specific DNA binding"/>
    <property type="evidence" value="ECO:0007669"/>
    <property type="project" value="TreeGrafter"/>
</dbReference>
<dbReference type="Gene3D" id="3.30.160.60">
    <property type="entry name" value="Classic Zinc Finger"/>
    <property type="match status" value="13"/>
</dbReference>
<dbReference type="PANTHER" id="PTHR24379">
    <property type="entry name" value="KRAB AND ZINC FINGER DOMAIN-CONTAINING"/>
    <property type="match status" value="1"/>
</dbReference>
<keyword evidence="1 6" id="KW-0479">Metal-binding</keyword>
<feature type="binding site" evidence="6">
    <location>
        <position position="60"/>
    </location>
    <ligand>
        <name>Zn(2+)</name>
        <dbReference type="ChEBI" id="CHEBI:29105"/>
    </ligand>
</feature>
<evidence type="ECO:0000256" key="3">
    <source>
        <dbReference type="ARBA" id="ARBA00022771"/>
    </source>
</evidence>
<dbReference type="Gene3D" id="3.40.1800.20">
    <property type="match status" value="1"/>
</dbReference>
<feature type="domain" description="C2H2-type" evidence="8">
    <location>
        <begin position="812"/>
        <end position="840"/>
    </location>
</feature>
<feature type="domain" description="C2H2-type" evidence="8">
    <location>
        <begin position="451"/>
        <end position="478"/>
    </location>
</feature>
<feature type="domain" description="C2H2-type" evidence="8">
    <location>
        <begin position="1112"/>
        <end position="1137"/>
    </location>
</feature>
<evidence type="ECO:0000259" key="8">
    <source>
        <dbReference type="PROSITE" id="PS50157"/>
    </source>
</evidence>
<protein>
    <submittedName>
        <fullName evidence="11">Zinc finger protein Xfin-like isoform X3</fullName>
    </submittedName>
</protein>
<evidence type="ECO:0000256" key="5">
    <source>
        <dbReference type="PROSITE-ProRule" id="PRU00042"/>
    </source>
</evidence>
<sequence length="1894" mass="217053">MESRERYQELCRLCASYDAVKMDIFGQEGKNRQLVDKIQACLPFKIAENDRLPKCLCYRCMYNLENFYDFRTACVNAVALLERCLSPSESNGDVTTILTCCNDSEFFEGRKSIPVLIPEAPIVNPNAALGTPPRLNSDGEADHETEEIDNSGTDEATVMDDSEDRHSEEYEMDMETNPSDFLEMTSIVAEEPEESVLKHQDVSTNLSEHTSQQHEVYVCSLCSKAFSSKGHLSLHARIHVGAGDVIGEKVLTDDHTSYKRPYQCDLCHKSYSTAKHRWGHVSTTHRGHPAVTCGYCSRIYSTRTNLEEHIKSRHAGLPAPTEVPLNNAYRPENRYQCNACGKICTDAMELNLHGRICTEGQRLDLSRKNEINDNKVVDSSEASSIGSDDDGKDYRSAEAKLAKNPQLTILKQALTKGDSLKRDFEDKFTTNCKPKKLPKTEHTDFQRTKKWYCESCPQCFTSVNDLKEHEATHDADKPFICILCKKDFFLKSSLSRHIQTLHGVDPCPMVESDKCLKKIVSHNWNESMDLDSYEGKTSSEFPLSPDTNAENEDDHESGQENLIEIETVFVCEICTRDFNDRASLWLHIRATHKEFAAFACGVCLKICADNTQLLNHVNMYHGGSKLLLSEQRRYSCTICGRQHDSRKKLIAHVSIHNVDPNYDPATFVQLNSNYYGENINGNETAEQMLDYEEDSDKVDCYICYKSFPNEDHLIRHQRNAHRSEQLVPAGDPLNPSSLNGGGNRAQYHLFFVCELCGSSHPSKWERWLHVSSSHSNESAIKCDREDCGKIFATKSLRNEHIQHHAIQGSSPNTCEICGKLWGSRVDYWKHVMGVHSDTVPLICGVCLKVFPNVLQLSTHVRSKHWPLTNGDFSCDICGRPYSNKSKMSRHRKIHGFEESCENGAENSENKAEGRMRETELSCELCADLKFTNLEKLCNHRRIVHGLFPCDLCNKCYGRTSHLWKHVNRVHKGHEDVTCPYCMKTSASKDHLAAHISKIHRYEPDSRKDGKDNRQFKTEEVSLHYCEKCNKGFHKRYLLRRHMKGCQNYRKDPGALLTRCRACERIFKDRASLQKHIENHHSTYTCHLCNETITSKLGIMTHNRVKHMDHPDLTCNFGSCRKLFRTKEDLEAHRKDHSVLSRPNTCQVCGKQYASKWKAFDHTKKCHGKVFRTCKQCLAVFTEDSAIRDHYETIHNIPKDQLAAFEHRLDIGSKNEDFGIESPDIIVKEEPEDLEYEVDMCDEDSSDSKRRRSLTDTYDCEMCPEMFVNSDALSKHYRNMHNTDPERMFKRLKQDEQRRMRGKLNFSCKNCRRQFCTKTLYWNHIATCRRNIRKGEENLSLRNDMLSSQEEFLKNNNQIKKEETTSDLNIPDFNLFEDINLQLSGQRPLPNLMPLTQRAKSSIKCSRKDSRKVYDESTNTECACEVCGKQWPAKKHLWQHLIRFHRAEAAVTCGVCLKLCKDYDDLAEHLKAAHEAILSTEGNNFTCKVCGRYHNARSKLLLHTSIHIGHPGTSTWCPKCRKNITDEAAHSTTCNTKTEEGEQMKNNEKAEGSLMADDAIIEEVEEGDFESEAEEEEADTEESESGSSTEAEEEHESEDESRATGEITYNSESEDSEELDNLEIDEKNMEHYPLKHLPESKNTETKKHDANLSDDDGPPVLSPMMPLLPENMPVEQPISHKLGPIVPLTEKDMCDLSKIRNRSSPKSMNLYEKHLPNNESLELESETFADRSDEDFEDTKNESDENSTEENEEENEDNEEIEENDEIELNEDLEEPGDNQEIEKNGDSELVEDNEENEENGDIEEMEENERNEGIDESEEHEGNEEIEETDEENEEREENMQLDDLEGAVLMVTDGNQILIQQGIIEDENENSNQEYVYSALRYSTEEDSDDARK</sequence>
<reference evidence="11" key="1">
    <citation type="submission" date="2025-08" db="UniProtKB">
        <authorList>
            <consortium name="RefSeq"/>
        </authorList>
    </citation>
    <scope>IDENTIFICATION</scope>
</reference>
<feature type="region of interest" description="Disordered" evidence="7">
    <location>
        <begin position="127"/>
        <end position="172"/>
    </location>
</feature>
<dbReference type="Pfam" id="PF00096">
    <property type="entry name" value="zf-C2H2"/>
    <property type="match status" value="6"/>
</dbReference>
<feature type="domain" description="C2H2-type" evidence="8">
    <location>
        <begin position="1421"/>
        <end position="1449"/>
    </location>
</feature>
<feature type="compositionally biased region" description="Acidic residues" evidence="7">
    <location>
        <begin position="1558"/>
        <end position="1598"/>
    </location>
</feature>
<feature type="compositionally biased region" description="Low complexity" evidence="7">
    <location>
        <begin position="1657"/>
        <end position="1668"/>
    </location>
</feature>
<keyword evidence="2" id="KW-0677">Repeat</keyword>
<feature type="domain" description="C2H2-type" evidence="8">
    <location>
        <begin position="1057"/>
        <end position="1084"/>
    </location>
</feature>
<feature type="binding site" evidence="6">
    <location>
        <position position="11"/>
    </location>
    <ligand>
        <name>Zn(2+)</name>
        <dbReference type="ChEBI" id="CHEBI:29105"/>
    </ligand>
</feature>
<dbReference type="PANTHER" id="PTHR24379:SF121">
    <property type="entry name" value="C2H2-TYPE DOMAIN-CONTAINING PROTEIN"/>
    <property type="match status" value="1"/>
</dbReference>
<evidence type="ECO:0000256" key="6">
    <source>
        <dbReference type="PROSITE-ProRule" id="PRU01263"/>
    </source>
</evidence>
<feature type="binding site" evidence="6">
    <location>
        <position position="14"/>
    </location>
    <ligand>
        <name>Zn(2+)</name>
        <dbReference type="ChEBI" id="CHEBI:29105"/>
    </ligand>
</feature>
<dbReference type="Pfam" id="PF07776">
    <property type="entry name" value="zf-AD"/>
    <property type="match status" value="1"/>
</dbReference>
<feature type="compositionally biased region" description="Acidic residues" evidence="7">
    <location>
        <begin position="1814"/>
        <end position="1845"/>
    </location>
</feature>
<feature type="compositionally biased region" description="Polar residues" evidence="7">
    <location>
        <begin position="535"/>
        <end position="548"/>
    </location>
</feature>
<organism evidence="10 11">
    <name type="scientific">Bombus terrestris</name>
    <name type="common">Buff-tailed bumblebee</name>
    <name type="synonym">Apis terrestris</name>
    <dbReference type="NCBI Taxonomy" id="30195"/>
    <lineage>
        <taxon>Eukaryota</taxon>
        <taxon>Metazoa</taxon>
        <taxon>Ecdysozoa</taxon>
        <taxon>Arthropoda</taxon>
        <taxon>Hexapoda</taxon>
        <taxon>Insecta</taxon>
        <taxon>Pterygota</taxon>
        <taxon>Neoptera</taxon>
        <taxon>Endopterygota</taxon>
        <taxon>Hymenoptera</taxon>
        <taxon>Apocrita</taxon>
        <taxon>Aculeata</taxon>
        <taxon>Apoidea</taxon>
        <taxon>Anthophila</taxon>
        <taxon>Apidae</taxon>
        <taxon>Bombus</taxon>
        <taxon>Bombus</taxon>
    </lineage>
</organism>
<feature type="compositionally biased region" description="Acidic residues" evidence="7">
    <location>
        <begin position="1720"/>
        <end position="1736"/>
    </location>
</feature>
<dbReference type="SMART" id="SM00868">
    <property type="entry name" value="zf-AD"/>
    <property type="match status" value="2"/>
</dbReference>
<accession>A0A9C6SJR8</accession>
<feature type="domain" description="C2H2-type" evidence="8">
    <location>
        <begin position="479"/>
        <end position="502"/>
    </location>
</feature>
<feature type="domain" description="C2H2-type" evidence="8">
    <location>
        <begin position="634"/>
        <end position="661"/>
    </location>
</feature>
<dbReference type="Proteomes" id="UP000835206">
    <property type="component" value="Chromosome 5"/>
</dbReference>
<evidence type="ECO:0000256" key="2">
    <source>
        <dbReference type="ARBA" id="ARBA00022737"/>
    </source>
</evidence>
<feature type="binding site" evidence="6">
    <location>
        <position position="57"/>
    </location>
    <ligand>
        <name>Zn(2+)</name>
        <dbReference type="ChEBI" id="CHEBI:29105"/>
    </ligand>
</feature>
<feature type="region of interest" description="Disordered" evidence="7">
    <location>
        <begin position="531"/>
        <end position="557"/>
    </location>
</feature>
<feature type="domain" description="C2H2-type" evidence="8">
    <location>
        <begin position="780"/>
        <end position="809"/>
    </location>
</feature>
<dbReference type="InterPro" id="IPR013087">
    <property type="entry name" value="Znf_C2H2_type"/>
</dbReference>
<keyword evidence="3 5" id="KW-0863">Zinc-finger</keyword>
<feature type="domain" description="C2H2-type" evidence="8">
    <location>
        <begin position="569"/>
        <end position="592"/>
    </location>
</feature>
<feature type="domain" description="C2H2-type" evidence="8">
    <location>
        <begin position="947"/>
        <end position="975"/>
    </location>
</feature>
<feature type="domain" description="C2H2-type" evidence="8">
    <location>
        <begin position="698"/>
        <end position="726"/>
    </location>
</feature>
<dbReference type="SMART" id="SM00355">
    <property type="entry name" value="ZnF_C2H2"/>
    <property type="match status" value="29"/>
</dbReference>
<feature type="domain" description="C2H2-type" evidence="8">
    <location>
        <begin position="291"/>
        <end position="319"/>
    </location>
</feature>
<feature type="compositionally biased region" description="Acidic residues" evidence="7">
    <location>
        <begin position="1788"/>
        <end position="1807"/>
    </location>
</feature>
<feature type="domain" description="C2H2-type" evidence="8">
    <location>
        <begin position="1484"/>
        <end position="1511"/>
    </location>
</feature>
<dbReference type="GO" id="GO:0000981">
    <property type="term" value="F:DNA-binding transcription factor activity, RNA polymerase II-specific"/>
    <property type="evidence" value="ECO:0007669"/>
    <property type="project" value="TreeGrafter"/>
</dbReference>
<dbReference type="PROSITE" id="PS00028">
    <property type="entry name" value="ZINC_FINGER_C2H2_1"/>
    <property type="match status" value="19"/>
</dbReference>
<gene>
    <name evidence="11" type="primary">LOC100643524</name>
</gene>
<feature type="compositionally biased region" description="Acidic residues" evidence="7">
    <location>
        <begin position="1611"/>
        <end position="1622"/>
    </location>
</feature>
<dbReference type="GO" id="GO:0005634">
    <property type="term" value="C:nucleus"/>
    <property type="evidence" value="ECO:0007669"/>
    <property type="project" value="InterPro"/>
</dbReference>
<feature type="compositionally biased region" description="Acidic residues" evidence="7">
    <location>
        <begin position="139"/>
        <end position="149"/>
    </location>
</feature>
<feature type="domain" description="C2H2-type" evidence="8">
    <location>
        <begin position="1171"/>
        <end position="1199"/>
    </location>
</feature>
<feature type="domain" description="C2H2-type" evidence="8">
    <location>
        <begin position="262"/>
        <end position="290"/>
    </location>
</feature>
<feature type="domain" description="C2H2-type" evidence="8">
    <location>
        <begin position="872"/>
        <end position="899"/>
    </location>
</feature>
<keyword evidence="10" id="KW-1185">Reference proteome</keyword>
<evidence type="ECO:0000256" key="4">
    <source>
        <dbReference type="ARBA" id="ARBA00022833"/>
    </source>
</evidence>
<dbReference type="GeneID" id="100643524"/>
<feature type="domain" description="ZAD" evidence="9">
    <location>
        <begin position="9"/>
        <end position="84"/>
    </location>
</feature>
<feature type="domain" description="C2H2-type" evidence="8">
    <location>
        <begin position="1023"/>
        <end position="1052"/>
    </location>
</feature>
<dbReference type="SUPFAM" id="SSF57716">
    <property type="entry name" value="Glucocorticoid receptor-like (DNA-binding domain)"/>
    <property type="match status" value="1"/>
</dbReference>
<dbReference type="InterPro" id="IPR012934">
    <property type="entry name" value="Znf_AD"/>
</dbReference>
<feature type="compositionally biased region" description="Basic and acidic residues" evidence="7">
    <location>
        <begin position="1623"/>
        <end position="1650"/>
    </location>
</feature>
<feature type="domain" description="C2H2-type" evidence="8">
    <location>
        <begin position="217"/>
        <end position="244"/>
    </location>
</feature>
<proteinExistence type="predicted"/>
<evidence type="ECO:0000259" key="9">
    <source>
        <dbReference type="PROSITE" id="PS51915"/>
    </source>
</evidence>